<gene>
    <name evidence="2" type="ORF">LEM8419_03262</name>
</gene>
<keyword evidence="3" id="KW-1185">Reference proteome</keyword>
<sequence length="436" mass="50986">MPHRPASGRLHYLVLTVLLCWVTANINLDRYWTSVLEYDIAGYYAYLPAVFIYDDLRFDFFEPVRDRYQSDRDRGDYRVITETGAVVDKYYAGTAVAQLPFFALGHVVTVLTGRPQDGYSYYYIVALVLSSVAYTLLALYFFECMLRWYGVRSRYRWAVIYAMVFGTNIFVYAAVDPGMSHPYSFACLTGLAWWFLRFCDTGRQRYYLLMAAAFGLAVLIRPINLIVLPGLFALLRSRGQVAIVWQQLLELRWKLLWGVLLVVAICSIQLIIYRLQTGQYWFYAYGEEGFDFLRPAIADFLFSYRKGYFLYTPLALLATLSLAYRYRVHRYQATALLLFLALLVYVFSSWWSWWYGGSFSSRVMLEYSAFVFLPLALLLERVGPQLRRVTVGAVIILTLFAQLQIYQFRHGQLHYADTTRAQYWDSFLRVDRFLQK</sequence>
<keyword evidence="1" id="KW-1133">Transmembrane helix</keyword>
<feature type="transmembrane region" description="Helical" evidence="1">
    <location>
        <begin position="12"/>
        <end position="28"/>
    </location>
</feature>
<feature type="transmembrane region" description="Helical" evidence="1">
    <location>
        <begin position="206"/>
        <end position="235"/>
    </location>
</feature>
<keyword evidence="1" id="KW-0812">Transmembrane</keyword>
<keyword evidence="1" id="KW-0472">Membrane</keyword>
<feature type="transmembrane region" description="Helical" evidence="1">
    <location>
        <begin position="121"/>
        <end position="142"/>
    </location>
</feature>
<feature type="transmembrane region" description="Helical" evidence="1">
    <location>
        <begin position="308"/>
        <end position="326"/>
    </location>
</feature>
<evidence type="ECO:0008006" key="4">
    <source>
        <dbReference type="Google" id="ProtNLM"/>
    </source>
</evidence>
<accession>A0ABN8FBF7</accession>
<dbReference type="Proteomes" id="UP000837803">
    <property type="component" value="Unassembled WGS sequence"/>
</dbReference>
<proteinExistence type="predicted"/>
<name>A0ABN8FBF7_9BACT</name>
<feature type="transmembrane region" description="Helical" evidence="1">
    <location>
        <begin position="359"/>
        <end position="379"/>
    </location>
</feature>
<feature type="transmembrane region" description="Helical" evidence="1">
    <location>
        <begin position="154"/>
        <end position="175"/>
    </location>
</feature>
<dbReference type="EMBL" id="CAKLPZ010000005">
    <property type="protein sequence ID" value="CAH1002355.1"/>
    <property type="molecule type" value="Genomic_DNA"/>
</dbReference>
<organism evidence="2 3">
    <name type="scientific">Neolewinella maritima</name>
    <dbReference type="NCBI Taxonomy" id="1383882"/>
    <lineage>
        <taxon>Bacteria</taxon>
        <taxon>Pseudomonadati</taxon>
        <taxon>Bacteroidota</taxon>
        <taxon>Saprospiria</taxon>
        <taxon>Saprospirales</taxon>
        <taxon>Lewinellaceae</taxon>
        <taxon>Neolewinella</taxon>
    </lineage>
</organism>
<protein>
    <recommendedName>
        <fullName evidence="4">Glycosyltransferase RgtA/B/C/D-like domain-containing protein</fullName>
    </recommendedName>
</protein>
<feature type="transmembrane region" description="Helical" evidence="1">
    <location>
        <begin position="255"/>
        <end position="273"/>
    </location>
</feature>
<feature type="transmembrane region" description="Helical" evidence="1">
    <location>
        <begin position="386"/>
        <end position="405"/>
    </location>
</feature>
<dbReference type="RefSeq" id="WP_238752219.1">
    <property type="nucleotide sequence ID" value="NZ_CAKLPZ010000005.1"/>
</dbReference>
<feature type="transmembrane region" description="Helical" evidence="1">
    <location>
        <begin position="333"/>
        <end position="353"/>
    </location>
</feature>
<evidence type="ECO:0000313" key="2">
    <source>
        <dbReference type="EMBL" id="CAH1002355.1"/>
    </source>
</evidence>
<reference evidence="2" key="1">
    <citation type="submission" date="2021-12" db="EMBL/GenBank/DDBJ databases">
        <authorList>
            <person name="Rodrigo-Torres L."/>
            <person name="Arahal R. D."/>
            <person name="Lucena T."/>
        </authorList>
    </citation>
    <scope>NUCLEOTIDE SEQUENCE</scope>
    <source>
        <strain evidence="2">CECT 8419</strain>
    </source>
</reference>
<evidence type="ECO:0000256" key="1">
    <source>
        <dbReference type="SAM" id="Phobius"/>
    </source>
</evidence>
<comment type="caution">
    <text evidence="2">The sequence shown here is derived from an EMBL/GenBank/DDBJ whole genome shotgun (WGS) entry which is preliminary data.</text>
</comment>
<evidence type="ECO:0000313" key="3">
    <source>
        <dbReference type="Proteomes" id="UP000837803"/>
    </source>
</evidence>